<proteinExistence type="predicted"/>
<feature type="coiled-coil region" evidence="1">
    <location>
        <begin position="144"/>
        <end position="213"/>
    </location>
</feature>
<dbReference type="Proteomes" id="UP000093309">
    <property type="component" value="Unassembled WGS sequence"/>
</dbReference>
<dbReference type="OrthoDB" id="2586440at2"/>
<evidence type="ECO:0000313" key="3">
    <source>
        <dbReference type="EMBL" id="OCT12617.1"/>
    </source>
</evidence>
<feature type="coiled-coil region" evidence="1">
    <location>
        <begin position="1"/>
        <end position="56"/>
    </location>
</feature>
<keyword evidence="1" id="KW-0175">Coiled coil</keyword>
<protein>
    <submittedName>
        <fullName evidence="3">Uncharacterized protein</fullName>
    </submittedName>
</protein>
<evidence type="ECO:0000313" key="4">
    <source>
        <dbReference type="Proteomes" id="UP000093309"/>
    </source>
</evidence>
<reference evidence="4" key="1">
    <citation type="submission" date="2016-05" db="EMBL/GenBank/DDBJ databases">
        <title>Paenibacillus oryzae. sp. nov., isolated from the rice root.</title>
        <authorList>
            <person name="Zhang J."/>
            <person name="Zhang X."/>
        </authorList>
    </citation>
    <scope>NUCLEOTIDE SEQUENCE [LARGE SCALE GENOMIC DNA]</scope>
    <source>
        <strain evidence="4">KCTC13222</strain>
    </source>
</reference>
<organism evidence="3 4">
    <name type="scientific">Paenibacillus pectinilyticus</name>
    <dbReference type="NCBI Taxonomy" id="512399"/>
    <lineage>
        <taxon>Bacteria</taxon>
        <taxon>Bacillati</taxon>
        <taxon>Bacillota</taxon>
        <taxon>Bacilli</taxon>
        <taxon>Bacillales</taxon>
        <taxon>Paenibacillaceae</taxon>
        <taxon>Paenibacillus</taxon>
    </lineage>
</organism>
<evidence type="ECO:0000256" key="1">
    <source>
        <dbReference type="SAM" id="Coils"/>
    </source>
</evidence>
<evidence type="ECO:0000256" key="2">
    <source>
        <dbReference type="SAM" id="MobiDB-lite"/>
    </source>
</evidence>
<dbReference type="EMBL" id="LYPC01000027">
    <property type="protein sequence ID" value="OCT12617.1"/>
    <property type="molecule type" value="Genomic_DNA"/>
</dbReference>
<comment type="caution">
    <text evidence="3">The sequence shown here is derived from an EMBL/GenBank/DDBJ whole genome shotgun (WGS) entry which is preliminary data.</text>
</comment>
<sequence>MESTQQKVDRLQAELDALNAQSPRNETAINQTAIALDEAKRELAQQAAEQIKIQDAAIEFVSALDTMDFDGLTLRQVIGSEDGYQLVTIELKKAFIAQADEFSKQLTGEIEQRLQLQSMFDAVSAKIQAQDKEIDDTNRLLNEEKFARAQAEQYRDNAAKQLEEAKKEVERLNAQVDDLRKEIAVGAREAYKVVDTEAEAQKKKELADKIRKDRTVYDVVPDNVINPKNYTAKLVATDEVVNYNWTKKNFYIELTDENEILQFRQQYSQPEATESDPAEVATSLPDSVTPEETFPDLPSAELPEVSSLPNTVDQGQQNGEVSAANAGQGQTVEERLSALEAHVFGYVKQAVA</sequence>
<dbReference type="AlphaFoldDB" id="A0A1C0ZX03"/>
<accession>A0A1C0ZX03</accession>
<dbReference type="RefSeq" id="WP_065857083.1">
    <property type="nucleotide sequence ID" value="NZ_LYPC01000027.1"/>
</dbReference>
<feature type="compositionally biased region" description="Polar residues" evidence="2">
    <location>
        <begin position="307"/>
        <end position="330"/>
    </location>
</feature>
<name>A0A1C0ZX03_9BACL</name>
<gene>
    <name evidence="3" type="ORF">A8709_32930</name>
</gene>
<keyword evidence="4" id="KW-1185">Reference proteome</keyword>
<dbReference type="STRING" id="512399.A8709_32930"/>
<feature type="region of interest" description="Disordered" evidence="2">
    <location>
        <begin position="268"/>
        <end position="330"/>
    </location>
</feature>